<dbReference type="RefSeq" id="WP_394353465.1">
    <property type="nucleotide sequence ID" value="NZ_JACIEP010000002.1"/>
</dbReference>
<dbReference type="AlphaFoldDB" id="A0A840CF73"/>
<comment type="subcellular location">
    <subcellularLocation>
        <location evidence="1">Cell membrane</location>
        <topology evidence="1">Multi-pass membrane protein</topology>
    </subcellularLocation>
</comment>
<feature type="transmembrane region" description="Helical" evidence="6">
    <location>
        <begin position="84"/>
        <end position="106"/>
    </location>
</feature>
<name>A0A840CF73_9BACT</name>
<feature type="transmembrane region" description="Helical" evidence="6">
    <location>
        <begin position="30"/>
        <end position="47"/>
    </location>
</feature>
<comment type="caution">
    <text evidence="7">The sequence shown here is derived from an EMBL/GenBank/DDBJ whole genome shotgun (WGS) entry which is preliminary data.</text>
</comment>
<sequence>MKMVKGIFIILLFYFLGEAISYFINGFVPGNILGMILLFLSLYFKIFDADRVKDVANAFTRNMAIFFIPAGAGLLGSYGIISKFWMSILIICSVSTVLVIAVVAIIQQKMEGRQHK</sequence>
<feature type="transmembrane region" description="Helical" evidence="6">
    <location>
        <begin position="7"/>
        <end position="24"/>
    </location>
</feature>
<evidence type="ECO:0000256" key="6">
    <source>
        <dbReference type="SAM" id="Phobius"/>
    </source>
</evidence>
<keyword evidence="8" id="KW-1185">Reference proteome</keyword>
<keyword evidence="4 6" id="KW-1133">Transmembrane helix</keyword>
<feature type="transmembrane region" description="Helical" evidence="6">
    <location>
        <begin position="59"/>
        <end position="78"/>
    </location>
</feature>
<evidence type="ECO:0000313" key="7">
    <source>
        <dbReference type="EMBL" id="MBB4034647.1"/>
    </source>
</evidence>
<proteinExistence type="predicted"/>
<gene>
    <name evidence="7" type="ORF">GGR21_000534</name>
</gene>
<evidence type="ECO:0000313" key="8">
    <source>
        <dbReference type="Proteomes" id="UP000555103"/>
    </source>
</evidence>
<evidence type="ECO:0000256" key="4">
    <source>
        <dbReference type="ARBA" id="ARBA00022989"/>
    </source>
</evidence>
<dbReference type="Proteomes" id="UP000555103">
    <property type="component" value="Unassembled WGS sequence"/>
</dbReference>
<keyword evidence="2" id="KW-1003">Cell membrane</keyword>
<keyword evidence="5 6" id="KW-0472">Membrane</keyword>
<dbReference type="Pfam" id="PF03788">
    <property type="entry name" value="LrgA"/>
    <property type="match status" value="1"/>
</dbReference>
<dbReference type="PANTHER" id="PTHR33931:SF2">
    <property type="entry name" value="HOLIN-LIKE PROTEIN CIDA"/>
    <property type="match status" value="1"/>
</dbReference>
<organism evidence="7 8">
    <name type="scientific">Dysgonomonas hofstadii</name>
    <dbReference type="NCBI Taxonomy" id="637886"/>
    <lineage>
        <taxon>Bacteria</taxon>
        <taxon>Pseudomonadati</taxon>
        <taxon>Bacteroidota</taxon>
        <taxon>Bacteroidia</taxon>
        <taxon>Bacteroidales</taxon>
        <taxon>Dysgonomonadaceae</taxon>
        <taxon>Dysgonomonas</taxon>
    </lineage>
</organism>
<evidence type="ECO:0000256" key="1">
    <source>
        <dbReference type="ARBA" id="ARBA00004651"/>
    </source>
</evidence>
<dbReference type="PANTHER" id="PTHR33931">
    <property type="entry name" value="HOLIN-LIKE PROTEIN CIDA-RELATED"/>
    <property type="match status" value="1"/>
</dbReference>
<dbReference type="EMBL" id="JACIEP010000002">
    <property type="protein sequence ID" value="MBB4034647.1"/>
    <property type="molecule type" value="Genomic_DNA"/>
</dbReference>
<evidence type="ECO:0000256" key="5">
    <source>
        <dbReference type="ARBA" id="ARBA00023136"/>
    </source>
</evidence>
<accession>A0A840CF73</accession>
<evidence type="ECO:0000256" key="2">
    <source>
        <dbReference type="ARBA" id="ARBA00022475"/>
    </source>
</evidence>
<dbReference type="GO" id="GO:0005886">
    <property type="term" value="C:plasma membrane"/>
    <property type="evidence" value="ECO:0007669"/>
    <property type="project" value="UniProtKB-SubCell"/>
</dbReference>
<evidence type="ECO:0000256" key="3">
    <source>
        <dbReference type="ARBA" id="ARBA00022692"/>
    </source>
</evidence>
<protein>
    <submittedName>
        <fullName evidence="7">Holin-like protein</fullName>
    </submittedName>
</protein>
<reference evidence="7 8" key="1">
    <citation type="submission" date="2020-08" db="EMBL/GenBank/DDBJ databases">
        <title>Genomic Encyclopedia of Type Strains, Phase IV (KMG-IV): sequencing the most valuable type-strain genomes for metagenomic binning, comparative biology and taxonomic classification.</title>
        <authorList>
            <person name="Goeker M."/>
        </authorList>
    </citation>
    <scope>NUCLEOTIDE SEQUENCE [LARGE SCALE GENOMIC DNA]</scope>
    <source>
        <strain evidence="7 8">DSM 104969</strain>
    </source>
</reference>
<dbReference type="InterPro" id="IPR005538">
    <property type="entry name" value="LrgA/CidA"/>
</dbReference>
<keyword evidence="3 6" id="KW-0812">Transmembrane</keyword>